<reference evidence="2" key="1">
    <citation type="journal article" date="2020" name="mSystems">
        <title>Genome- and Community-Level Interaction Insights into Carbon Utilization and Element Cycling Functions of Hydrothermarchaeota in Hydrothermal Sediment.</title>
        <authorList>
            <person name="Zhou Z."/>
            <person name="Liu Y."/>
            <person name="Xu W."/>
            <person name="Pan J."/>
            <person name="Luo Z.H."/>
            <person name="Li M."/>
        </authorList>
    </citation>
    <scope>NUCLEOTIDE SEQUENCE [LARGE SCALE GENOMIC DNA]</scope>
    <source>
        <strain evidence="2">SpSt-110</strain>
    </source>
</reference>
<dbReference type="Gene3D" id="3.40.50.1820">
    <property type="entry name" value="alpha/beta hydrolase"/>
    <property type="match status" value="1"/>
</dbReference>
<sequence>MAFALFLFLALLVVLLALAFTVIAVAYVASRRLVKPLRRIGGWTPRDLGLDYEDFTFRASDNCVLKGWLVKRDPGRVVVLVHGYTSSKWDEDYVKPAIEALGKAGYSVVAVDMRGHGESGCETTLGYRESFDVEQLVGYLRGVGFEKVALYGFSMGGAISIMAGSRSRVEALVLDSPYVDIRESGRRWVGRTRGLLGLLLRISYPLIMFNASRMIGVRPGELVMYKYAGRVRAPTLLVAPLRDDLISPGEYKKLEEHLRTGARVVEAWYPETRHVGAWRDFKSEYEARLKGFLEKYM</sequence>
<proteinExistence type="predicted"/>
<accession>A0A7J3XYH7</accession>
<feature type="domain" description="Serine aminopeptidase S33" evidence="1">
    <location>
        <begin position="74"/>
        <end position="199"/>
    </location>
</feature>
<dbReference type="AlphaFoldDB" id="A0A7J3XYH7"/>
<name>A0A7J3XYH7_9CREN</name>
<dbReference type="PANTHER" id="PTHR43358:SF4">
    <property type="entry name" value="ALPHA_BETA HYDROLASE FOLD-1 DOMAIN-CONTAINING PROTEIN"/>
    <property type="match status" value="1"/>
</dbReference>
<organism evidence="2">
    <name type="scientific">Thermogladius calderae</name>
    <dbReference type="NCBI Taxonomy" id="1200300"/>
    <lineage>
        <taxon>Archaea</taxon>
        <taxon>Thermoproteota</taxon>
        <taxon>Thermoprotei</taxon>
        <taxon>Desulfurococcales</taxon>
        <taxon>Desulfurococcaceae</taxon>
        <taxon>Thermogladius</taxon>
    </lineage>
</organism>
<dbReference type="SUPFAM" id="SSF53474">
    <property type="entry name" value="alpha/beta-Hydrolases"/>
    <property type="match status" value="1"/>
</dbReference>
<dbReference type="GO" id="GO:0016787">
    <property type="term" value="F:hydrolase activity"/>
    <property type="evidence" value="ECO:0007669"/>
    <property type="project" value="UniProtKB-KW"/>
</dbReference>
<protein>
    <submittedName>
        <fullName evidence="2">Alpha/beta fold hydrolase</fullName>
    </submittedName>
</protein>
<dbReference type="EMBL" id="DRYK01000040">
    <property type="protein sequence ID" value="HHP67764.1"/>
    <property type="molecule type" value="Genomic_DNA"/>
</dbReference>
<dbReference type="InterPro" id="IPR052920">
    <property type="entry name" value="DNA-binding_regulatory"/>
</dbReference>
<dbReference type="Pfam" id="PF12146">
    <property type="entry name" value="Hydrolase_4"/>
    <property type="match status" value="1"/>
</dbReference>
<comment type="caution">
    <text evidence="2">The sequence shown here is derived from an EMBL/GenBank/DDBJ whole genome shotgun (WGS) entry which is preliminary data.</text>
</comment>
<evidence type="ECO:0000313" key="2">
    <source>
        <dbReference type="EMBL" id="HHP67764.1"/>
    </source>
</evidence>
<evidence type="ECO:0000259" key="1">
    <source>
        <dbReference type="Pfam" id="PF12146"/>
    </source>
</evidence>
<dbReference type="InterPro" id="IPR029058">
    <property type="entry name" value="AB_hydrolase_fold"/>
</dbReference>
<dbReference type="InterPro" id="IPR022742">
    <property type="entry name" value="Hydrolase_4"/>
</dbReference>
<keyword evidence="2" id="KW-0378">Hydrolase</keyword>
<gene>
    <name evidence="2" type="ORF">ENM60_03090</name>
</gene>
<dbReference type="PANTHER" id="PTHR43358">
    <property type="entry name" value="ALPHA/BETA-HYDROLASE"/>
    <property type="match status" value="1"/>
</dbReference>